<dbReference type="InterPro" id="IPR047641">
    <property type="entry name" value="ABC_transpr_MalK/UgpC-like"/>
</dbReference>
<dbReference type="PROSITE" id="PS00211">
    <property type="entry name" value="ABC_TRANSPORTER_1"/>
    <property type="match status" value="1"/>
</dbReference>
<dbReference type="PANTHER" id="PTHR43875">
    <property type="entry name" value="MALTODEXTRIN IMPORT ATP-BINDING PROTEIN MSMX"/>
    <property type="match status" value="1"/>
</dbReference>
<name>A0A6N4A6Y6_OENOE</name>
<evidence type="ECO:0000259" key="7">
    <source>
        <dbReference type="PROSITE" id="PS50893"/>
    </source>
</evidence>
<evidence type="ECO:0000256" key="5">
    <source>
        <dbReference type="ARBA" id="ARBA00022967"/>
    </source>
</evidence>
<dbReference type="PROSITE" id="PS50893">
    <property type="entry name" value="ABC_TRANSPORTER_2"/>
    <property type="match status" value="1"/>
</dbReference>
<reference evidence="8 9" key="1">
    <citation type="journal article" date="2016" name="BMC Genomics">
        <title>Consensus pan-genome assembly of the specialised wine bacterium Oenococcus oeni.</title>
        <authorList>
            <person name="Sternes P.R."/>
            <person name="Borneman A.R."/>
        </authorList>
    </citation>
    <scope>NUCLEOTIDE SEQUENCE [LARGE SCALE GENOMIC DNA]</scope>
    <source>
        <strain evidence="8 9">AWRIB661</strain>
    </source>
</reference>
<feature type="domain" description="ABC transporter" evidence="7">
    <location>
        <begin position="3"/>
        <end position="233"/>
    </location>
</feature>
<dbReference type="AlphaFoldDB" id="A0A6N4A6Y6"/>
<keyword evidence="2" id="KW-1003">Cell membrane</keyword>
<dbReference type="SUPFAM" id="SSF50331">
    <property type="entry name" value="MOP-like"/>
    <property type="match status" value="1"/>
</dbReference>
<evidence type="ECO:0000256" key="3">
    <source>
        <dbReference type="ARBA" id="ARBA00022741"/>
    </source>
</evidence>
<dbReference type="InterPro" id="IPR012340">
    <property type="entry name" value="NA-bd_OB-fold"/>
</dbReference>
<dbReference type="InterPro" id="IPR003439">
    <property type="entry name" value="ABC_transporter-like_ATP-bd"/>
</dbReference>
<gene>
    <name evidence="8" type="ORF">ATX59_07150</name>
</gene>
<dbReference type="InterPro" id="IPR017871">
    <property type="entry name" value="ABC_transporter-like_CS"/>
</dbReference>
<dbReference type="Proteomes" id="UP000181728">
    <property type="component" value="Unassembled WGS sequence"/>
</dbReference>
<dbReference type="GO" id="GO:0005524">
    <property type="term" value="F:ATP binding"/>
    <property type="evidence" value="ECO:0007669"/>
    <property type="project" value="UniProtKB-KW"/>
</dbReference>
<evidence type="ECO:0000256" key="4">
    <source>
        <dbReference type="ARBA" id="ARBA00022840"/>
    </source>
</evidence>
<dbReference type="Gene3D" id="2.40.50.100">
    <property type="match status" value="1"/>
</dbReference>
<organism evidence="8 9">
    <name type="scientific">Oenococcus oeni</name>
    <name type="common">Leuconostoc oenos</name>
    <dbReference type="NCBI Taxonomy" id="1247"/>
    <lineage>
        <taxon>Bacteria</taxon>
        <taxon>Bacillati</taxon>
        <taxon>Bacillota</taxon>
        <taxon>Bacilli</taxon>
        <taxon>Lactobacillales</taxon>
        <taxon>Lactobacillaceae</taxon>
        <taxon>Oenococcus</taxon>
    </lineage>
</organism>
<dbReference type="InterPro" id="IPR027417">
    <property type="entry name" value="P-loop_NTPase"/>
</dbReference>
<keyword evidence="1" id="KW-0813">Transport</keyword>
<evidence type="ECO:0000256" key="6">
    <source>
        <dbReference type="ARBA" id="ARBA00023136"/>
    </source>
</evidence>
<proteinExistence type="predicted"/>
<keyword evidence="4 8" id="KW-0067">ATP-binding</keyword>
<comment type="caution">
    <text evidence="8">The sequence shown here is derived from an EMBL/GenBank/DDBJ whole genome shotgun (WGS) entry which is preliminary data.</text>
</comment>
<keyword evidence="3" id="KW-0547">Nucleotide-binding</keyword>
<dbReference type="EMBL" id="MLOK01000047">
    <property type="protein sequence ID" value="OIM20872.1"/>
    <property type="molecule type" value="Genomic_DNA"/>
</dbReference>
<dbReference type="SUPFAM" id="SSF52540">
    <property type="entry name" value="P-loop containing nucleoside triphosphate hydrolases"/>
    <property type="match status" value="1"/>
</dbReference>
<dbReference type="InterPro" id="IPR008995">
    <property type="entry name" value="Mo/tungstate-bd_C_term_dom"/>
</dbReference>
<dbReference type="Pfam" id="PF08402">
    <property type="entry name" value="TOBE_2"/>
    <property type="match status" value="1"/>
</dbReference>
<evidence type="ECO:0000256" key="1">
    <source>
        <dbReference type="ARBA" id="ARBA00022448"/>
    </source>
</evidence>
<dbReference type="Pfam" id="PF00005">
    <property type="entry name" value="ABC_tran"/>
    <property type="match status" value="1"/>
</dbReference>
<dbReference type="RefSeq" id="WP_071449025.1">
    <property type="nucleotide sequence ID" value="NZ_MLOK01000047.1"/>
</dbReference>
<sequence>MSIEFKNITKTYDQAPVLEDINAEIENGEFFAVVGPSGCGKSTLLRMLAGLIDITDGIIKINGKQINGLAAKDRNLTMVFQDYALFPFLNVEDNIAFGLKARKMPEEEIKKRVAHALEMVDLSDYKERKPRDLSGGQRQRVALARAIASDTKICLMDEPLSNLDAQLRVKMRSEIRDLQQKLGLTLIYVTHDQIEAMTMADHIMVLNDKHVQQIDTPLGIYNQPANEFVANFFGSPQINILSGNYQSNNHEITIDKYLKIKVNKKLDKNDYVVGIRPNQMDFKTIDNLKEGNASVKNVSNLGSQTIVSALLDNGQTVRIVKENQLSIAPGERIKVTSRGDAFVFDPEKRNLAAISVGV</sequence>
<dbReference type="SMART" id="SM00382">
    <property type="entry name" value="AAA"/>
    <property type="match status" value="1"/>
</dbReference>
<dbReference type="InterPro" id="IPR013611">
    <property type="entry name" value="Transp-assoc_OB_typ2"/>
</dbReference>
<evidence type="ECO:0000313" key="9">
    <source>
        <dbReference type="Proteomes" id="UP000181728"/>
    </source>
</evidence>
<keyword evidence="5" id="KW-1278">Translocase</keyword>
<protein>
    <submittedName>
        <fullName evidence="8">Glycerol-3-phosphate ABC transporter ATP-binding protein</fullName>
    </submittedName>
</protein>
<keyword evidence="6" id="KW-0472">Membrane</keyword>
<dbReference type="GO" id="GO:0140359">
    <property type="term" value="F:ABC-type transporter activity"/>
    <property type="evidence" value="ECO:0007669"/>
    <property type="project" value="UniProtKB-ARBA"/>
</dbReference>
<dbReference type="GO" id="GO:0055052">
    <property type="term" value="C:ATP-binding cassette (ABC) transporter complex, substrate-binding subunit-containing"/>
    <property type="evidence" value="ECO:0007669"/>
    <property type="project" value="TreeGrafter"/>
</dbReference>
<evidence type="ECO:0000256" key="2">
    <source>
        <dbReference type="ARBA" id="ARBA00022475"/>
    </source>
</evidence>
<accession>A0A6N4A6Y6</accession>
<evidence type="ECO:0000313" key="8">
    <source>
        <dbReference type="EMBL" id="OIM20872.1"/>
    </source>
</evidence>
<dbReference type="GO" id="GO:0016887">
    <property type="term" value="F:ATP hydrolysis activity"/>
    <property type="evidence" value="ECO:0007669"/>
    <property type="project" value="InterPro"/>
</dbReference>
<dbReference type="Gene3D" id="2.40.50.140">
    <property type="entry name" value="Nucleic acid-binding proteins"/>
    <property type="match status" value="1"/>
</dbReference>
<dbReference type="Gene3D" id="3.40.50.300">
    <property type="entry name" value="P-loop containing nucleotide triphosphate hydrolases"/>
    <property type="match status" value="1"/>
</dbReference>
<dbReference type="FunFam" id="3.40.50.300:FF:000042">
    <property type="entry name" value="Maltose/maltodextrin ABC transporter, ATP-binding protein"/>
    <property type="match status" value="1"/>
</dbReference>
<dbReference type="PANTHER" id="PTHR43875:SF15">
    <property type="entry name" value="TREHALOSE IMPORT ATP-BINDING PROTEIN SUGC"/>
    <property type="match status" value="1"/>
</dbReference>
<dbReference type="InterPro" id="IPR003593">
    <property type="entry name" value="AAA+_ATPase"/>
</dbReference>